<sequence>MAASITVVVALAACDSGGRAAPPASDREIKAKNADTITVTANCAAANQIDVDVNKWVVDMKPNGVVTFVVDTASSDDAVVTIEQKTPDQWPFADAPPFNPGKGSANGPKGGKAKAAKGEYHYNLRVVCGTAPNTRTVLIDPDIFVD</sequence>
<dbReference type="AlphaFoldDB" id="A0A143BFB1"/>
<dbReference type="STRING" id="1379270.GEMMAAP_00250"/>
<dbReference type="PROSITE" id="PS00430">
    <property type="entry name" value="TONB_DEPENDENT_REC_1"/>
    <property type="match status" value="1"/>
</dbReference>
<dbReference type="EMBL" id="CP011454">
    <property type="protein sequence ID" value="AMW03698.1"/>
    <property type="molecule type" value="Genomic_DNA"/>
</dbReference>
<evidence type="ECO:0000256" key="1">
    <source>
        <dbReference type="SAM" id="MobiDB-lite"/>
    </source>
</evidence>
<evidence type="ECO:0008006" key="4">
    <source>
        <dbReference type="Google" id="ProtNLM"/>
    </source>
</evidence>
<dbReference type="Proteomes" id="UP000076404">
    <property type="component" value="Chromosome"/>
</dbReference>
<evidence type="ECO:0000313" key="2">
    <source>
        <dbReference type="EMBL" id="AMW03698.1"/>
    </source>
</evidence>
<feature type="region of interest" description="Disordered" evidence="1">
    <location>
        <begin position="89"/>
        <end position="112"/>
    </location>
</feature>
<accession>A0A143BFB1</accession>
<protein>
    <recommendedName>
        <fullName evidence="4">Proteinase inhibitor I42 chagasin domain-containing protein</fullName>
    </recommendedName>
</protein>
<keyword evidence="3" id="KW-1185">Reference proteome</keyword>
<reference evidence="2 3" key="1">
    <citation type="journal article" date="2014" name="Proc. Natl. Acad. Sci. U.S.A.">
        <title>Functional type 2 photosynthetic reaction centers found in the rare bacterial phylum Gemmatimonadetes.</title>
        <authorList>
            <person name="Zeng Y."/>
            <person name="Feng F."/>
            <person name="Medova H."/>
            <person name="Dean J."/>
            <person name="Koblizek M."/>
        </authorList>
    </citation>
    <scope>NUCLEOTIDE SEQUENCE [LARGE SCALE GENOMIC DNA]</scope>
    <source>
        <strain evidence="2 3">AP64</strain>
    </source>
</reference>
<reference evidence="2 3" key="2">
    <citation type="journal article" date="2016" name="Environ. Microbiol. Rep.">
        <title>Metagenomic evidence for the presence of phototrophic Gemmatimonadetes bacteria in diverse environments.</title>
        <authorList>
            <person name="Zeng Y."/>
            <person name="Baumbach J."/>
            <person name="Barbosa E.G."/>
            <person name="Azevedo V."/>
            <person name="Zhang C."/>
            <person name="Koblizek M."/>
        </authorList>
    </citation>
    <scope>NUCLEOTIDE SEQUENCE [LARGE SCALE GENOMIC DNA]</scope>
    <source>
        <strain evidence="2 3">AP64</strain>
    </source>
</reference>
<proteinExistence type="predicted"/>
<name>A0A143BFB1_9BACT</name>
<organism evidence="2 3">
    <name type="scientific">Gemmatimonas phototrophica</name>
    <dbReference type="NCBI Taxonomy" id="1379270"/>
    <lineage>
        <taxon>Bacteria</taxon>
        <taxon>Pseudomonadati</taxon>
        <taxon>Gemmatimonadota</taxon>
        <taxon>Gemmatimonadia</taxon>
        <taxon>Gemmatimonadales</taxon>
        <taxon>Gemmatimonadaceae</taxon>
        <taxon>Gemmatimonas</taxon>
    </lineage>
</organism>
<dbReference type="InterPro" id="IPR010916">
    <property type="entry name" value="TonB_box_CS"/>
</dbReference>
<dbReference type="KEGG" id="gph:GEMMAAP_00250"/>
<evidence type="ECO:0000313" key="3">
    <source>
        <dbReference type="Proteomes" id="UP000076404"/>
    </source>
</evidence>
<gene>
    <name evidence="2" type="ORF">GEMMAAP_00250</name>
</gene>